<evidence type="ECO:0000313" key="5">
    <source>
        <dbReference type="EMBL" id="NHZ44200.1"/>
    </source>
</evidence>
<dbReference type="Gene3D" id="3.40.50.1820">
    <property type="entry name" value="alpha/beta hydrolase"/>
    <property type="match status" value="1"/>
</dbReference>
<dbReference type="PANTHER" id="PTHR43798">
    <property type="entry name" value="MONOACYLGLYCEROL LIPASE"/>
    <property type="match status" value="1"/>
</dbReference>
<dbReference type="InterPro" id="IPR002410">
    <property type="entry name" value="Peptidase_S33"/>
</dbReference>
<comment type="caution">
    <text evidence="5">The sequence shown here is derived from an EMBL/GenBank/DDBJ whole genome shotgun (WGS) entry which is preliminary data.</text>
</comment>
<organism evidence="5 6">
    <name type="scientific">Massilia aquatica</name>
    <dbReference type="NCBI Taxonomy" id="2609000"/>
    <lineage>
        <taxon>Bacteria</taxon>
        <taxon>Pseudomonadati</taxon>
        <taxon>Pseudomonadota</taxon>
        <taxon>Betaproteobacteria</taxon>
        <taxon>Burkholderiales</taxon>
        <taxon>Oxalobacteraceae</taxon>
        <taxon>Telluria group</taxon>
        <taxon>Massilia</taxon>
    </lineage>
</organism>
<dbReference type="Pfam" id="PF00561">
    <property type="entry name" value="Abhydrolase_1"/>
    <property type="match status" value="1"/>
</dbReference>
<dbReference type="PANTHER" id="PTHR43798:SF33">
    <property type="entry name" value="HYDROLASE, PUTATIVE (AFU_ORTHOLOGUE AFUA_2G14860)-RELATED"/>
    <property type="match status" value="1"/>
</dbReference>
<dbReference type="SUPFAM" id="SSF53474">
    <property type="entry name" value="alpha/beta-Hydrolases"/>
    <property type="match status" value="1"/>
</dbReference>
<keyword evidence="3" id="KW-0732">Signal</keyword>
<evidence type="ECO:0000256" key="3">
    <source>
        <dbReference type="SAM" id="SignalP"/>
    </source>
</evidence>
<feature type="chain" id="PRO_5047111142" evidence="3">
    <location>
        <begin position="23"/>
        <end position="339"/>
    </location>
</feature>
<evidence type="ECO:0000259" key="4">
    <source>
        <dbReference type="Pfam" id="PF00561"/>
    </source>
</evidence>
<proteinExistence type="inferred from homology"/>
<keyword evidence="6" id="KW-1185">Reference proteome</keyword>
<evidence type="ECO:0000313" key="6">
    <source>
        <dbReference type="Proteomes" id="UP000819052"/>
    </source>
</evidence>
<dbReference type="EMBL" id="VVIW01000028">
    <property type="protein sequence ID" value="NHZ44200.1"/>
    <property type="molecule type" value="Genomic_DNA"/>
</dbReference>
<dbReference type="InterPro" id="IPR000073">
    <property type="entry name" value="AB_hydrolase_1"/>
</dbReference>
<feature type="signal peptide" evidence="3">
    <location>
        <begin position="1"/>
        <end position="22"/>
    </location>
</feature>
<evidence type="ECO:0000256" key="1">
    <source>
        <dbReference type="ARBA" id="ARBA00010088"/>
    </source>
</evidence>
<dbReference type="GO" id="GO:0016787">
    <property type="term" value="F:hydrolase activity"/>
    <property type="evidence" value="ECO:0007669"/>
    <property type="project" value="UniProtKB-KW"/>
</dbReference>
<keyword evidence="2 5" id="KW-0378">Hydrolase</keyword>
<name>A0ABX0MH06_9BURK</name>
<dbReference type="InterPro" id="IPR050266">
    <property type="entry name" value="AB_hydrolase_sf"/>
</dbReference>
<dbReference type="InterPro" id="IPR029058">
    <property type="entry name" value="AB_hydrolase_fold"/>
</dbReference>
<sequence>MKKLSIICLFLAGCASSHFCNAQGLPGLEHKNDSAITTTLLTPDIGGIKQVVEVKTNDVNKPILLFVSGGPGSSMMNSSESFTATLRKRFTIVQWDQRDAGKTLKLNASPVAPSLELMQKDTVQIIEFIRKTYRKEKIYLLGSSWGNVLGFYIVKHHPEMLHAYYAVNPVVSQLASEKELLAILKRHLQENAEATRELAGVQIPFTRDEDLFYLRKWLFFKEGKTFATTEDFKVNFLQWSKRWSPVWNQVMQIDLPKSLAKVDIPTYFFVGGHDIQTSTNITQEYFLNIQAPKKELFLFEKSGHQIHQDEPQRFQDTIIRTLDEGQPGYALPPTSPHPR</sequence>
<dbReference type="RefSeq" id="WP_167080668.1">
    <property type="nucleotide sequence ID" value="NZ_VVIW01000028.1"/>
</dbReference>
<comment type="similarity">
    <text evidence="1">Belongs to the peptidase S33 family.</text>
</comment>
<dbReference type="Proteomes" id="UP000819052">
    <property type="component" value="Unassembled WGS sequence"/>
</dbReference>
<feature type="domain" description="AB hydrolase-1" evidence="4">
    <location>
        <begin position="62"/>
        <end position="308"/>
    </location>
</feature>
<accession>A0ABX0MH06</accession>
<protein>
    <submittedName>
        <fullName evidence="5">Alpha/beta hydrolase</fullName>
    </submittedName>
</protein>
<evidence type="ECO:0000256" key="2">
    <source>
        <dbReference type="ARBA" id="ARBA00022801"/>
    </source>
</evidence>
<reference evidence="5 6" key="1">
    <citation type="submission" date="2019-09" db="EMBL/GenBank/DDBJ databases">
        <title>Taxonomy of Antarctic Massilia spp.: description of Massilia rubra sp. nov., Massilia aquatica sp. nov., Massilia mucilaginosa sp. nov., Massilia frigida sp. nov. isolated from streams, lakes and regoliths.</title>
        <authorList>
            <person name="Holochova P."/>
            <person name="Sedlacek I."/>
            <person name="Kralova S."/>
            <person name="Maslanova I."/>
            <person name="Busse H.-J."/>
            <person name="Stankova E."/>
            <person name="Vrbovska V."/>
            <person name="Kovarovic V."/>
            <person name="Bartak M."/>
            <person name="Svec P."/>
            <person name="Pantucek R."/>
        </authorList>
    </citation>
    <scope>NUCLEOTIDE SEQUENCE [LARGE SCALE GENOMIC DNA]</scope>
    <source>
        <strain evidence="5 6">CCM 8693</strain>
    </source>
</reference>
<gene>
    <name evidence="5" type="ORF">F1609_29140</name>
</gene>
<dbReference type="PRINTS" id="PR00793">
    <property type="entry name" value="PROAMNOPTASE"/>
</dbReference>